<evidence type="ECO:0000256" key="4">
    <source>
        <dbReference type="ARBA" id="ARBA00022519"/>
    </source>
</evidence>
<evidence type="ECO:0000256" key="2">
    <source>
        <dbReference type="ARBA" id="ARBA00022448"/>
    </source>
</evidence>
<dbReference type="Proteomes" id="UP001195624">
    <property type="component" value="Unassembled WGS sequence"/>
</dbReference>
<feature type="domain" description="ABC transmembrane type-1" evidence="9">
    <location>
        <begin position="64"/>
        <end position="252"/>
    </location>
</feature>
<evidence type="ECO:0000256" key="1">
    <source>
        <dbReference type="ARBA" id="ARBA00004429"/>
    </source>
</evidence>
<dbReference type="EMBL" id="JAGGMQ010000001">
    <property type="protein sequence ID" value="MBP2166821.1"/>
    <property type="molecule type" value="Genomic_DNA"/>
</dbReference>
<dbReference type="Gene3D" id="1.10.3720.10">
    <property type="entry name" value="MetI-like"/>
    <property type="match status" value="1"/>
</dbReference>
<feature type="transmembrane region" description="Helical" evidence="8">
    <location>
        <begin position="176"/>
        <end position="199"/>
    </location>
</feature>
<evidence type="ECO:0000256" key="5">
    <source>
        <dbReference type="ARBA" id="ARBA00022692"/>
    </source>
</evidence>
<keyword evidence="11" id="KW-1185">Reference proteome</keyword>
<dbReference type="InterPro" id="IPR000515">
    <property type="entry name" value="MetI-like"/>
</dbReference>
<keyword evidence="6 8" id="KW-1133">Transmembrane helix</keyword>
<feature type="transmembrane region" description="Helical" evidence="8">
    <location>
        <begin position="135"/>
        <end position="155"/>
    </location>
</feature>
<evidence type="ECO:0000313" key="11">
    <source>
        <dbReference type="Proteomes" id="UP001195624"/>
    </source>
</evidence>
<dbReference type="PANTHER" id="PTHR43357">
    <property type="entry name" value="INNER MEMBRANE ABC TRANSPORTER PERMEASE PROTEIN YDCV"/>
    <property type="match status" value="1"/>
</dbReference>
<feature type="transmembrane region" description="Helical" evidence="8">
    <location>
        <begin position="12"/>
        <end position="33"/>
    </location>
</feature>
<keyword evidence="4" id="KW-0997">Cell inner membrane</keyword>
<dbReference type="PROSITE" id="PS50928">
    <property type="entry name" value="ABC_TM1"/>
    <property type="match status" value="1"/>
</dbReference>
<gene>
    <name evidence="10" type="ORF">J2125_000013</name>
</gene>
<accession>A0ABS4P2C7</accession>
<comment type="subcellular location">
    <subcellularLocation>
        <location evidence="1">Cell inner membrane</location>
        <topology evidence="1">Multi-pass membrane protein</topology>
    </subcellularLocation>
    <subcellularLocation>
        <location evidence="8">Cell membrane</location>
        <topology evidence="8">Multi-pass membrane protein</topology>
    </subcellularLocation>
</comment>
<evidence type="ECO:0000256" key="8">
    <source>
        <dbReference type="RuleBase" id="RU363032"/>
    </source>
</evidence>
<dbReference type="RefSeq" id="WP_017799941.1">
    <property type="nucleotide sequence ID" value="NZ_JAGGMQ010000001.1"/>
</dbReference>
<reference evidence="11" key="1">
    <citation type="submission" date="2023-07" db="EMBL/GenBank/DDBJ databases">
        <title>Genome mining of underrepresented organisms for secondary metabolites.</title>
        <authorList>
            <person name="D'Agostino P.M."/>
        </authorList>
    </citation>
    <scope>NUCLEOTIDE SEQUENCE [LARGE SCALE GENOMIC DNA]</scope>
    <source>
        <strain evidence="11">WS4403</strain>
    </source>
</reference>
<comment type="caution">
    <text evidence="10">The sequence shown here is derived from an EMBL/GenBank/DDBJ whole genome shotgun (WGS) entry which is preliminary data.</text>
</comment>
<keyword evidence="5 8" id="KW-0812">Transmembrane</keyword>
<comment type="similarity">
    <text evidence="8">Belongs to the binding-protein-dependent transport system permease family.</text>
</comment>
<dbReference type="SUPFAM" id="SSF161098">
    <property type="entry name" value="MetI-like"/>
    <property type="match status" value="1"/>
</dbReference>
<sequence>MNGQKNSRFVKAITPVLLIFMLAPLLVVISISVSDNFLATFPPKGFTFEWYGRVIADAKFQHAFTTSLVLAITSTLTALLLAAPAAIVIHRGDLPGCQMLETLLLSPMILPILITGLAILQFFSLAQMYSVPLNLYIGHILIIMPYMLRTLLASFKQIDHRLEEAATTLGASPIAVFWHVTLPQIMPGVFAGCLFAFLVSFDDFPVSFWLADAGTEPLPIYLHHALSRVFDPSIAAISSLMILTSVVTILALERFVGIRKAMGI</sequence>
<evidence type="ECO:0000313" key="10">
    <source>
        <dbReference type="EMBL" id="MBP2166821.1"/>
    </source>
</evidence>
<proteinExistence type="inferred from homology"/>
<dbReference type="PANTHER" id="PTHR43357:SF4">
    <property type="entry name" value="INNER MEMBRANE ABC TRANSPORTER PERMEASE PROTEIN YDCV"/>
    <property type="match status" value="1"/>
</dbReference>
<name>A0ABS4P2C7_9GAMM</name>
<feature type="transmembrane region" description="Helical" evidence="8">
    <location>
        <begin position="102"/>
        <end position="123"/>
    </location>
</feature>
<dbReference type="Pfam" id="PF00528">
    <property type="entry name" value="BPD_transp_1"/>
    <property type="match status" value="1"/>
</dbReference>
<dbReference type="InterPro" id="IPR035906">
    <property type="entry name" value="MetI-like_sf"/>
</dbReference>
<evidence type="ECO:0000259" key="9">
    <source>
        <dbReference type="PROSITE" id="PS50928"/>
    </source>
</evidence>
<keyword evidence="7 8" id="KW-0472">Membrane</keyword>
<evidence type="ECO:0000256" key="6">
    <source>
        <dbReference type="ARBA" id="ARBA00022989"/>
    </source>
</evidence>
<evidence type="ECO:0000256" key="3">
    <source>
        <dbReference type="ARBA" id="ARBA00022475"/>
    </source>
</evidence>
<protein>
    <submittedName>
        <fullName evidence="10">Spermidine/putrescine transport system permease protein</fullName>
    </submittedName>
</protein>
<evidence type="ECO:0000256" key="7">
    <source>
        <dbReference type="ARBA" id="ARBA00023136"/>
    </source>
</evidence>
<keyword evidence="2 8" id="KW-0813">Transport</keyword>
<keyword evidence="3" id="KW-1003">Cell membrane</keyword>
<dbReference type="CDD" id="cd06261">
    <property type="entry name" value="TM_PBP2"/>
    <property type="match status" value="1"/>
</dbReference>
<feature type="transmembrane region" description="Helical" evidence="8">
    <location>
        <begin position="234"/>
        <end position="252"/>
    </location>
</feature>
<feature type="transmembrane region" description="Helical" evidence="8">
    <location>
        <begin position="68"/>
        <end position="90"/>
    </location>
</feature>
<organism evidence="10 11">
    <name type="scientific">Winslowiella toletana</name>
    <dbReference type="NCBI Taxonomy" id="92490"/>
    <lineage>
        <taxon>Bacteria</taxon>
        <taxon>Pseudomonadati</taxon>
        <taxon>Pseudomonadota</taxon>
        <taxon>Gammaproteobacteria</taxon>
        <taxon>Enterobacterales</taxon>
        <taxon>Erwiniaceae</taxon>
        <taxon>Winslowiella</taxon>
    </lineage>
</organism>